<dbReference type="PANTHER" id="PTHR37467:SF1">
    <property type="entry name" value="EXPORTED CALCIUM-BINDING GLYCOPROTEIN"/>
    <property type="match status" value="1"/>
</dbReference>
<dbReference type="Gene3D" id="4.10.1080.10">
    <property type="entry name" value="TSP type-3 repeat"/>
    <property type="match status" value="2"/>
</dbReference>
<dbReference type="InterPro" id="IPR059100">
    <property type="entry name" value="TSP3_bac"/>
</dbReference>
<comment type="caution">
    <text evidence="8">The sequence shown here is derived from an EMBL/GenBank/DDBJ whole genome shotgun (WGS) entry which is preliminary data.</text>
</comment>
<keyword evidence="9" id="KW-1185">Reference proteome</keyword>
<feature type="region of interest" description="Disordered" evidence="6">
    <location>
        <begin position="272"/>
        <end position="359"/>
    </location>
</feature>
<keyword evidence="5" id="KW-0175">Coiled coil</keyword>
<feature type="compositionally biased region" description="Polar residues" evidence="6">
    <location>
        <begin position="293"/>
        <end position="310"/>
    </location>
</feature>
<comment type="subcellular location">
    <subcellularLocation>
        <location evidence="1">Secreted</location>
    </subcellularLocation>
</comment>
<feature type="region of interest" description="Disordered" evidence="6">
    <location>
        <begin position="373"/>
        <end position="406"/>
    </location>
</feature>
<dbReference type="InterPro" id="IPR028974">
    <property type="entry name" value="TSP_type-3_rpt"/>
</dbReference>
<evidence type="ECO:0000256" key="2">
    <source>
        <dbReference type="ARBA" id="ARBA00022525"/>
    </source>
</evidence>
<evidence type="ECO:0000256" key="6">
    <source>
        <dbReference type="SAM" id="MobiDB-lite"/>
    </source>
</evidence>
<proteinExistence type="predicted"/>
<evidence type="ECO:0000313" key="9">
    <source>
        <dbReference type="Proteomes" id="UP000624325"/>
    </source>
</evidence>
<evidence type="ECO:0008006" key="10">
    <source>
        <dbReference type="Google" id="ProtNLM"/>
    </source>
</evidence>
<dbReference type="PANTHER" id="PTHR37467">
    <property type="entry name" value="EXPORTED CALCIUM-BINDING GLYCOPROTEIN-RELATED"/>
    <property type="match status" value="1"/>
</dbReference>
<dbReference type="PROSITE" id="PS00018">
    <property type="entry name" value="EF_HAND_1"/>
    <property type="match status" value="1"/>
</dbReference>
<evidence type="ECO:0000256" key="1">
    <source>
        <dbReference type="ARBA" id="ARBA00004613"/>
    </source>
</evidence>
<reference evidence="8 9" key="1">
    <citation type="submission" date="2021-01" db="EMBL/GenBank/DDBJ databases">
        <title>Whole genome shotgun sequence of Asanoa iriomotensis NBRC 100142.</title>
        <authorList>
            <person name="Komaki H."/>
            <person name="Tamura T."/>
        </authorList>
    </citation>
    <scope>NUCLEOTIDE SEQUENCE [LARGE SCALE GENOMIC DNA]</scope>
    <source>
        <strain evidence="8 9">NBRC 100142</strain>
    </source>
</reference>
<sequence length="759" mass="80889">MHVHARLRPKGLAAAMALALVAQLAVAGQASAGETPLWQVEVAKIPTAEYTRDAKAYVSEATQALRPYVGSDLGDSRIDPVLADVDSRYFDGARFNSAANGAIAFDNLQHLESFLKSRMTGASPPNGEAEKAHVTALVETLTGVRLMGDAAIQDAEATIGPFRASPPPAPAPAGLAEAFADLEAAKVNLAKADEMLLKANVEPATIQASRAWASGFNVLTRLGITYEGDKDNDGVVDVVELRFGSSPLLVDSDSDGLTDKFEITQLAGWTRPNAVDSDEDGIADGAEDVDNDGLTNLQEQDLGTSPTNPDTDGDGVNDGTEVAQGSNPLVADQPRAPPLPGDLPPFVPAPNTSDVDGDGLSDVAEEELLSDLHNVDSDGDGLSDGQEVNEIGTNPLGQDSDGDGLRDDYEVAHAEDQGLDPTIRDEQISKWTYVSDFLLGMFAGDFAPRDSMAWIAGNLCSGALSFIPVVGWILGGAADIRDTIAGLIHGDWVGAGLSILGVIPYVGDAVSIPAKAARFVSRFAHRTQQVMVLVATYDMVPDEVKEAAAELILGDDWTVLRDAAEETARTADGGVGILAARPSMLRLLKGSRNNMARLRAAFQHPLHVRAQANGWPARVRYQFNGPMGENTIFDMLAGFPGVRHQHLHMRTPDVPAPPSSARKPDVAVEDPPGELTLHEVKTGVPDYGHEVTECKKDAWMMSQQNGVEVVSNGQVQRYRVRGVHWHFMPHHAYNALGPTQAVLDCLIENGIPFTIHLPE</sequence>
<feature type="signal peptide" evidence="7">
    <location>
        <begin position="1"/>
        <end position="32"/>
    </location>
</feature>
<protein>
    <recommendedName>
        <fullName evidence="10">Tox-REase-5 domain-containing protein</fullName>
    </recommendedName>
</protein>
<dbReference type="EMBL" id="BONC01000039">
    <property type="protein sequence ID" value="GIF58956.1"/>
    <property type="molecule type" value="Genomic_DNA"/>
</dbReference>
<feature type="coiled-coil region" evidence="5">
    <location>
        <begin position="175"/>
        <end position="202"/>
    </location>
</feature>
<dbReference type="InterPro" id="IPR018247">
    <property type="entry name" value="EF_Hand_1_Ca_BS"/>
</dbReference>
<feature type="compositionally biased region" description="Acidic residues" evidence="6">
    <location>
        <begin position="276"/>
        <end position="291"/>
    </location>
</feature>
<evidence type="ECO:0000256" key="5">
    <source>
        <dbReference type="SAM" id="Coils"/>
    </source>
</evidence>
<evidence type="ECO:0000256" key="7">
    <source>
        <dbReference type="SAM" id="SignalP"/>
    </source>
</evidence>
<dbReference type="CDD" id="cd20742">
    <property type="entry name" value="FIX_vWA-like"/>
    <property type="match status" value="1"/>
</dbReference>
<accession>A0ABQ4C839</accession>
<feature type="compositionally biased region" description="Pro residues" evidence="6">
    <location>
        <begin position="335"/>
        <end position="348"/>
    </location>
</feature>
<dbReference type="Proteomes" id="UP000624325">
    <property type="component" value="Unassembled WGS sequence"/>
</dbReference>
<keyword evidence="2" id="KW-0964">Secreted</keyword>
<evidence type="ECO:0000256" key="4">
    <source>
        <dbReference type="ARBA" id="ARBA00022837"/>
    </source>
</evidence>
<evidence type="ECO:0000313" key="8">
    <source>
        <dbReference type="EMBL" id="GIF58956.1"/>
    </source>
</evidence>
<keyword evidence="4" id="KW-0106">Calcium</keyword>
<feature type="chain" id="PRO_5045437686" description="Tox-REase-5 domain-containing protein" evidence="7">
    <location>
        <begin position="33"/>
        <end position="759"/>
    </location>
</feature>
<evidence type="ECO:0000256" key="3">
    <source>
        <dbReference type="ARBA" id="ARBA00022729"/>
    </source>
</evidence>
<gene>
    <name evidence="8" type="ORF">Air01nite_50510</name>
</gene>
<name>A0ABQ4C839_9ACTN</name>
<keyword evidence="3 7" id="KW-0732">Signal</keyword>
<dbReference type="InterPro" id="IPR053180">
    <property type="entry name" value="Ca-binding_acidic-repeat"/>
</dbReference>
<organism evidence="8 9">
    <name type="scientific">Asanoa iriomotensis</name>
    <dbReference type="NCBI Taxonomy" id="234613"/>
    <lineage>
        <taxon>Bacteria</taxon>
        <taxon>Bacillati</taxon>
        <taxon>Actinomycetota</taxon>
        <taxon>Actinomycetes</taxon>
        <taxon>Micromonosporales</taxon>
        <taxon>Micromonosporaceae</taxon>
        <taxon>Asanoa</taxon>
    </lineage>
</organism>
<dbReference type="Pfam" id="PF18884">
    <property type="entry name" value="TSP3_bac"/>
    <property type="match status" value="4"/>
</dbReference>